<feature type="signal peptide" evidence="1">
    <location>
        <begin position="1"/>
        <end position="20"/>
    </location>
</feature>
<evidence type="ECO:0000259" key="2">
    <source>
        <dbReference type="Pfam" id="PF14534"/>
    </source>
</evidence>
<evidence type="ECO:0000313" key="3">
    <source>
        <dbReference type="EMBL" id="GAA4649848.1"/>
    </source>
</evidence>
<name>A0ABP8V0T9_9GAMM</name>
<evidence type="ECO:0000313" key="4">
    <source>
        <dbReference type="Proteomes" id="UP001500604"/>
    </source>
</evidence>
<dbReference type="Pfam" id="PF14534">
    <property type="entry name" value="DUF4440"/>
    <property type="match status" value="1"/>
</dbReference>
<dbReference type="InterPro" id="IPR032710">
    <property type="entry name" value="NTF2-like_dom_sf"/>
</dbReference>
<accession>A0ABP8V0T9</accession>
<protein>
    <recommendedName>
        <fullName evidence="2">DUF4440 domain-containing protein</fullName>
    </recommendedName>
</protein>
<comment type="caution">
    <text evidence="3">The sequence shown here is derived from an EMBL/GenBank/DDBJ whole genome shotgun (WGS) entry which is preliminary data.</text>
</comment>
<proteinExistence type="predicted"/>
<organism evidence="3 4">
    <name type="scientific">Kistimonas scapharcae</name>
    <dbReference type="NCBI Taxonomy" id="1036133"/>
    <lineage>
        <taxon>Bacteria</taxon>
        <taxon>Pseudomonadati</taxon>
        <taxon>Pseudomonadota</taxon>
        <taxon>Gammaproteobacteria</taxon>
        <taxon>Oceanospirillales</taxon>
        <taxon>Endozoicomonadaceae</taxon>
        <taxon>Kistimonas</taxon>
    </lineage>
</organism>
<dbReference type="Proteomes" id="UP001500604">
    <property type="component" value="Unassembled WGS sequence"/>
</dbReference>
<dbReference type="SUPFAM" id="SSF54427">
    <property type="entry name" value="NTF2-like"/>
    <property type="match status" value="1"/>
</dbReference>
<feature type="domain" description="DUF4440" evidence="2">
    <location>
        <begin position="32"/>
        <end position="130"/>
    </location>
</feature>
<dbReference type="InterPro" id="IPR027843">
    <property type="entry name" value="DUF4440"/>
</dbReference>
<sequence>MMLKQVVIALVLLASGALQAGEYPKPQTPSELHALFGSYFVMGDLAGIGSLFDENAVFVVDEQGSLLEGREAIVQEIKHYMDTGTALETVSASIHINGDTALIKSIWKISGSEVTGTALEVMIYKEGGWLYWIDNPNGF</sequence>
<dbReference type="EMBL" id="BAABFL010000322">
    <property type="protein sequence ID" value="GAA4649848.1"/>
    <property type="molecule type" value="Genomic_DNA"/>
</dbReference>
<keyword evidence="4" id="KW-1185">Reference proteome</keyword>
<feature type="chain" id="PRO_5047280292" description="DUF4440 domain-containing protein" evidence="1">
    <location>
        <begin position="21"/>
        <end position="139"/>
    </location>
</feature>
<gene>
    <name evidence="3" type="ORF">GCM10023116_21290</name>
</gene>
<dbReference type="Gene3D" id="3.10.450.50">
    <property type="match status" value="1"/>
</dbReference>
<keyword evidence="1" id="KW-0732">Signal</keyword>
<evidence type="ECO:0000256" key="1">
    <source>
        <dbReference type="SAM" id="SignalP"/>
    </source>
</evidence>
<reference evidence="4" key="1">
    <citation type="journal article" date="2019" name="Int. J. Syst. Evol. Microbiol.">
        <title>The Global Catalogue of Microorganisms (GCM) 10K type strain sequencing project: providing services to taxonomists for standard genome sequencing and annotation.</title>
        <authorList>
            <consortium name="The Broad Institute Genomics Platform"/>
            <consortium name="The Broad Institute Genome Sequencing Center for Infectious Disease"/>
            <person name="Wu L."/>
            <person name="Ma J."/>
        </authorList>
    </citation>
    <scope>NUCLEOTIDE SEQUENCE [LARGE SCALE GENOMIC DNA]</scope>
    <source>
        <strain evidence="4">JCM 17805</strain>
    </source>
</reference>